<keyword evidence="2" id="KW-1185">Reference proteome</keyword>
<evidence type="ECO:0000313" key="2">
    <source>
        <dbReference type="Proteomes" id="UP000095085"/>
    </source>
</evidence>
<dbReference type="EMBL" id="KV454543">
    <property type="protein sequence ID" value="ODV65813.1"/>
    <property type="molecule type" value="Genomic_DNA"/>
</dbReference>
<gene>
    <name evidence="1" type="ORF">HYPBUDRAFT_7160</name>
</gene>
<dbReference type="AlphaFoldDB" id="A0A1E4REZ5"/>
<reference evidence="2" key="1">
    <citation type="submission" date="2016-05" db="EMBL/GenBank/DDBJ databases">
        <title>Comparative genomics of biotechnologically important yeasts.</title>
        <authorList>
            <consortium name="DOE Joint Genome Institute"/>
            <person name="Riley R."/>
            <person name="Haridas S."/>
            <person name="Wolfe K.H."/>
            <person name="Lopes M.R."/>
            <person name="Hittinger C.T."/>
            <person name="Goker M."/>
            <person name="Salamov A."/>
            <person name="Wisecaver J."/>
            <person name="Long T.M."/>
            <person name="Aerts A.L."/>
            <person name="Barry K."/>
            <person name="Choi C."/>
            <person name="Clum A."/>
            <person name="Coughlan A.Y."/>
            <person name="Deshpande S."/>
            <person name="Douglass A.P."/>
            <person name="Hanson S.J."/>
            <person name="Klenk H.-P."/>
            <person name="Labutti K."/>
            <person name="Lapidus A."/>
            <person name="Lindquist E."/>
            <person name="Lipzen A."/>
            <person name="Meier-Kolthoff J.P."/>
            <person name="Ohm R.A."/>
            <person name="Otillar R.P."/>
            <person name="Pangilinan J."/>
            <person name="Peng Y."/>
            <person name="Rokas A."/>
            <person name="Rosa C.A."/>
            <person name="Scheuner C."/>
            <person name="Sibirny A.A."/>
            <person name="Slot J.C."/>
            <person name="Stielow J.B."/>
            <person name="Sun H."/>
            <person name="Kurtzman C.P."/>
            <person name="Blackwell M."/>
            <person name="Grigoriev I.V."/>
            <person name="Jeffries T.W."/>
        </authorList>
    </citation>
    <scope>NUCLEOTIDE SEQUENCE [LARGE SCALE GENOMIC DNA]</scope>
    <source>
        <strain evidence="2">NRRL Y-1933</strain>
    </source>
</reference>
<accession>A0A1E4REZ5</accession>
<evidence type="ECO:0000313" key="1">
    <source>
        <dbReference type="EMBL" id="ODV65813.1"/>
    </source>
</evidence>
<proteinExistence type="predicted"/>
<dbReference type="GeneID" id="30998189"/>
<sequence length="108" mass="12517">MSTRETYDTYLEEMMAKTLGITVTRESWKRMSPFERYQTVADSMPEQEVQRLLANVSGRYFSIPMGVDVGKPETIVRKRSHKCDDHFPDANRGTVLQIIFSLRVQLIS</sequence>
<dbReference type="RefSeq" id="XP_020074880.1">
    <property type="nucleotide sequence ID" value="XM_020223640.1"/>
</dbReference>
<dbReference type="Proteomes" id="UP000095085">
    <property type="component" value="Unassembled WGS sequence"/>
</dbReference>
<protein>
    <submittedName>
        <fullName evidence="1">Uncharacterized protein</fullName>
    </submittedName>
</protein>
<name>A0A1E4REZ5_9ASCO</name>
<organism evidence="1 2">
    <name type="scientific">Hyphopichia burtonii NRRL Y-1933</name>
    <dbReference type="NCBI Taxonomy" id="984485"/>
    <lineage>
        <taxon>Eukaryota</taxon>
        <taxon>Fungi</taxon>
        <taxon>Dikarya</taxon>
        <taxon>Ascomycota</taxon>
        <taxon>Saccharomycotina</taxon>
        <taxon>Pichiomycetes</taxon>
        <taxon>Debaryomycetaceae</taxon>
        <taxon>Hyphopichia</taxon>
    </lineage>
</organism>